<dbReference type="Pfam" id="PF13576">
    <property type="entry name" value="Pentapeptide_3"/>
    <property type="match status" value="1"/>
</dbReference>
<keyword evidence="3" id="KW-1185">Reference proteome</keyword>
<dbReference type="RefSeq" id="WP_110844203.1">
    <property type="nucleotide sequence ID" value="NZ_QJVJ01000029.1"/>
</dbReference>
<dbReference type="PANTHER" id="PTHR14136:SF17">
    <property type="entry name" value="BTB_POZ DOMAIN-CONTAINING PROTEIN KCTD9"/>
    <property type="match status" value="1"/>
</dbReference>
<evidence type="ECO:0000313" key="3">
    <source>
        <dbReference type="Proteomes" id="UP000247476"/>
    </source>
</evidence>
<gene>
    <name evidence="2" type="ORF">DLM86_31515</name>
</gene>
<dbReference type="Proteomes" id="UP000247476">
    <property type="component" value="Unassembled WGS sequence"/>
</dbReference>
<evidence type="ECO:0000313" key="2">
    <source>
        <dbReference type="EMBL" id="PYI49953.1"/>
    </source>
</evidence>
<sequence>MNKARRKLTKRKQSKKVEEPRRNKFFSYKGEERTDRNFLYKDFNKSDSIHSRFTRSNFSFVNFNKASMKYCGFNGATFVGSEFKHAKLTGSRFHGAAFKDTLFYHTKLERASFHGATFENVIFFGTSIRNIRGLSPDTPGIRIISTPPKLELSKHLKEAIDLALCNIHIKESETLRFRKQQRDNIINLMILQERFAEADLIHGLKIAQSKINKGFHTLSYLIGFIKRELARELVHT</sequence>
<dbReference type="InterPro" id="IPR051082">
    <property type="entry name" value="Pentapeptide-BTB/POZ_domain"/>
</dbReference>
<evidence type="ECO:0000256" key="1">
    <source>
        <dbReference type="SAM" id="MobiDB-lite"/>
    </source>
</evidence>
<protein>
    <recommendedName>
        <fullName evidence="4">Pentapeptide repeat-containing protein</fullName>
    </recommendedName>
</protein>
<dbReference type="SUPFAM" id="SSF141571">
    <property type="entry name" value="Pentapeptide repeat-like"/>
    <property type="match status" value="1"/>
</dbReference>
<dbReference type="AlphaFoldDB" id="A0A2V5JXW9"/>
<proteinExistence type="predicted"/>
<feature type="compositionally biased region" description="Basic residues" evidence="1">
    <location>
        <begin position="1"/>
        <end position="14"/>
    </location>
</feature>
<feature type="region of interest" description="Disordered" evidence="1">
    <location>
        <begin position="1"/>
        <end position="20"/>
    </location>
</feature>
<dbReference type="EMBL" id="QJVJ01000029">
    <property type="protein sequence ID" value="PYI49953.1"/>
    <property type="molecule type" value="Genomic_DNA"/>
</dbReference>
<dbReference type="InterPro" id="IPR001646">
    <property type="entry name" value="5peptide_repeat"/>
</dbReference>
<evidence type="ECO:0008006" key="4">
    <source>
        <dbReference type="Google" id="ProtNLM"/>
    </source>
</evidence>
<dbReference type="OrthoDB" id="9798656at2"/>
<dbReference type="Gene3D" id="2.160.20.80">
    <property type="entry name" value="E3 ubiquitin-protein ligase SopA"/>
    <property type="match status" value="1"/>
</dbReference>
<accession>A0A2V5JXW9</accession>
<dbReference type="PANTHER" id="PTHR14136">
    <property type="entry name" value="BTB_POZ DOMAIN-CONTAINING PROTEIN KCTD9"/>
    <property type="match status" value="1"/>
</dbReference>
<comment type="caution">
    <text evidence="2">The sequence shown here is derived from an EMBL/GenBank/DDBJ whole genome shotgun (WGS) entry which is preliminary data.</text>
</comment>
<organism evidence="2 3">
    <name type="scientific">Paenibacillus flagellatus</name>
    <dbReference type="NCBI Taxonomy" id="2211139"/>
    <lineage>
        <taxon>Bacteria</taxon>
        <taxon>Bacillati</taxon>
        <taxon>Bacillota</taxon>
        <taxon>Bacilli</taxon>
        <taxon>Bacillales</taxon>
        <taxon>Paenibacillaceae</taxon>
        <taxon>Paenibacillus</taxon>
    </lineage>
</organism>
<reference evidence="2 3" key="1">
    <citation type="submission" date="2018-05" db="EMBL/GenBank/DDBJ databases">
        <title>Paenibacillus flagellatus sp. nov., isolated from selenium mineral soil.</title>
        <authorList>
            <person name="Dai X."/>
        </authorList>
    </citation>
    <scope>NUCLEOTIDE SEQUENCE [LARGE SCALE GENOMIC DNA]</scope>
    <source>
        <strain evidence="2 3">DXL2</strain>
    </source>
</reference>
<name>A0A2V5JXW9_9BACL</name>